<dbReference type="EMBL" id="LR798454">
    <property type="protein sequence ID" value="CAB5238514.1"/>
    <property type="molecule type" value="Genomic_DNA"/>
</dbReference>
<evidence type="ECO:0000313" key="3">
    <source>
        <dbReference type="EMBL" id="CAB4170323.1"/>
    </source>
</evidence>
<feature type="compositionally biased region" description="Pro residues" evidence="1">
    <location>
        <begin position="98"/>
        <end position="107"/>
    </location>
</feature>
<keyword evidence="2" id="KW-1133">Transmembrane helix</keyword>
<keyword evidence="2" id="KW-0812">Transmembrane</keyword>
<proteinExistence type="predicted"/>
<evidence type="ECO:0000313" key="4">
    <source>
        <dbReference type="EMBL" id="CAB4181338.1"/>
    </source>
</evidence>
<feature type="transmembrane region" description="Helical" evidence="2">
    <location>
        <begin position="18"/>
        <end position="39"/>
    </location>
</feature>
<dbReference type="EMBL" id="LR797375">
    <property type="protein sequence ID" value="CAB4211431.1"/>
    <property type="molecule type" value="Genomic_DNA"/>
</dbReference>
<name>A0A6J5PFT4_9CAUD</name>
<accession>A0A6J5PFT4</accession>
<gene>
    <name evidence="4" type="ORF">UFOVP1066_24</name>
    <name evidence="5" type="ORF">UFOVP1315_91</name>
    <name evidence="6" type="ORF">UFOVP1421_52</name>
    <name evidence="7" type="ORF">UFOVP1525_62</name>
    <name evidence="3" type="ORF">UFOVP909_25</name>
</gene>
<dbReference type="EMBL" id="LR797019">
    <property type="protein sequence ID" value="CAB4181338.1"/>
    <property type="molecule type" value="Genomic_DNA"/>
</dbReference>
<evidence type="ECO:0000256" key="2">
    <source>
        <dbReference type="SAM" id="Phobius"/>
    </source>
</evidence>
<organism evidence="3">
    <name type="scientific">uncultured Caudovirales phage</name>
    <dbReference type="NCBI Taxonomy" id="2100421"/>
    <lineage>
        <taxon>Viruses</taxon>
        <taxon>Duplodnaviria</taxon>
        <taxon>Heunggongvirae</taxon>
        <taxon>Uroviricota</taxon>
        <taxon>Caudoviricetes</taxon>
        <taxon>Peduoviridae</taxon>
        <taxon>Maltschvirus</taxon>
        <taxon>Maltschvirus maltsch</taxon>
    </lineage>
</organism>
<dbReference type="EMBL" id="LR796861">
    <property type="protein sequence ID" value="CAB4170323.1"/>
    <property type="molecule type" value="Genomic_DNA"/>
</dbReference>
<evidence type="ECO:0000313" key="6">
    <source>
        <dbReference type="EMBL" id="CAB4211431.1"/>
    </source>
</evidence>
<evidence type="ECO:0000313" key="5">
    <source>
        <dbReference type="EMBL" id="CAB4198442.1"/>
    </source>
</evidence>
<sequence>MSEPVMYSEEQLMARLKFFIGICLSFTLVGIVFVVLYSIIFVTQPLNAISPIDQKFFELIIPIATFLTGTLSGIMLAGGDKDAQKAALAAANKGWDKPPTPVAPPSAPSMGGMPRPAMGMGMGMAPSVSPLANATTMPVFESGDPTFRNSRND</sequence>
<reference evidence="3" key="1">
    <citation type="submission" date="2020-05" db="EMBL/GenBank/DDBJ databases">
        <authorList>
            <person name="Chiriac C."/>
            <person name="Salcher M."/>
            <person name="Ghai R."/>
            <person name="Kavagutti S V."/>
        </authorList>
    </citation>
    <scope>NUCLEOTIDE SEQUENCE</scope>
</reference>
<feature type="region of interest" description="Disordered" evidence="1">
    <location>
        <begin position="88"/>
        <end position="109"/>
    </location>
</feature>
<dbReference type="EMBL" id="LR797272">
    <property type="protein sequence ID" value="CAB4198442.1"/>
    <property type="molecule type" value="Genomic_DNA"/>
</dbReference>
<feature type="transmembrane region" description="Helical" evidence="2">
    <location>
        <begin position="59"/>
        <end position="78"/>
    </location>
</feature>
<protein>
    <submittedName>
        <fullName evidence="3">Uncharacterized protein</fullName>
    </submittedName>
</protein>
<evidence type="ECO:0000313" key="7">
    <source>
        <dbReference type="EMBL" id="CAB5238514.1"/>
    </source>
</evidence>
<keyword evidence="2" id="KW-0472">Membrane</keyword>
<evidence type="ECO:0000256" key="1">
    <source>
        <dbReference type="SAM" id="MobiDB-lite"/>
    </source>
</evidence>